<organism evidence="1">
    <name type="scientific">uncultured Desulfobacterium sp</name>
    <dbReference type="NCBI Taxonomy" id="201089"/>
    <lineage>
        <taxon>Bacteria</taxon>
        <taxon>Pseudomonadati</taxon>
        <taxon>Thermodesulfobacteriota</taxon>
        <taxon>Desulfobacteria</taxon>
        <taxon>Desulfobacterales</taxon>
        <taxon>Desulfobacteriaceae</taxon>
        <taxon>Desulfobacterium</taxon>
        <taxon>environmental samples</taxon>
    </lineage>
</organism>
<protein>
    <submittedName>
        <fullName evidence="1">Uncharacterized protein</fullName>
    </submittedName>
</protein>
<reference evidence="1" key="1">
    <citation type="journal article" date="2011" name="Environ. Microbiol.">
        <title>Genomic insights into the metabolic potential of the polycyclic aromatic hydrocarbon degrading sulfate-reducing Deltaproteobacterium N47.</title>
        <authorList>
            <person name="Bergmann F."/>
            <person name="Selesi D."/>
            <person name="Weinmaier T."/>
            <person name="Tischler P."/>
            <person name="Rattei T."/>
            <person name="Meckenstock R.U."/>
        </authorList>
    </citation>
    <scope>NUCLEOTIDE SEQUENCE</scope>
</reference>
<sequence>MSHFTGTPKTGQLDGKSRKYYFHQPLRTDSVPNVPEKLKPHAWDIKALLPSHHFDFEVHFSNLTQDELELLMYALVLEEECQSVIGDEKLKLSGPLRHKIGNAKPLGLGSCHITINKLVYLADPKQRFLSLQQSGDVVYEENPLKEEISNLTSRYPADISETMQQLRKMLIWDINDSRDFAYPDYYWFQNPVNSQKILKKI</sequence>
<proteinExistence type="predicted"/>
<accession>E1YMB9</accession>
<gene>
    <name evidence="1" type="ORF">N47_E47640</name>
</gene>
<name>E1YMB9_9BACT</name>
<dbReference type="AlphaFoldDB" id="E1YMB9"/>
<dbReference type="EMBL" id="FR695877">
    <property type="protein sequence ID" value="CBX31252.1"/>
    <property type="molecule type" value="Genomic_DNA"/>
</dbReference>
<evidence type="ECO:0000313" key="1">
    <source>
        <dbReference type="EMBL" id="CBX31252.1"/>
    </source>
</evidence>